<dbReference type="RefSeq" id="WP_198688915.1">
    <property type="nucleotide sequence ID" value="NZ_CAWPUD010000019.1"/>
</dbReference>
<dbReference type="Pfam" id="PF07690">
    <property type="entry name" value="MFS_1"/>
    <property type="match status" value="1"/>
</dbReference>
<feature type="transmembrane region" description="Helical" evidence="8">
    <location>
        <begin position="315"/>
        <end position="333"/>
    </location>
</feature>
<evidence type="ECO:0000256" key="6">
    <source>
        <dbReference type="ARBA" id="ARBA00022989"/>
    </source>
</evidence>
<comment type="caution">
    <text evidence="10">The sequence shown here is derived from an EMBL/GenBank/DDBJ whole genome shotgun (WGS) entry which is preliminary data.</text>
</comment>
<keyword evidence="6 8" id="KW-1133">Transmembrane helix</keyword>
<dbReference type="PANTHER" id="PTHR42718">
    <property type="entry name" value="MAJOR FACILITATOR SUPERFAMILY MULTIDRUG TRANSPORTER MFSC"/>
    <property type="match status" value="1"/>
</dbReference>
<protein>
    <recommendedName>
        <fullName evidence="8">Bcr/CflA family efflux transporter</fullName>
    </recommendedName>
</protein>
<dbReference type="EMBL" id="JACOII010000022">
    <property type="protein sequence ID" value="MBI6548126.1"/>
    <property type="molecule type" value="Genomic_DNA"/>
</dbReference>
<dbReference type="Gene3D" id="1.20.1720.10">
    <property type="entry name" value="Multidrug resistance protein D"/>
    <property type="match status" value="1"/>
</dbReference>
<name>A0ABS0U2M0_9GAMM</name>
<feature type="domain" description="Major facilitator superfamily (MFS) profile" evidence="9">
    <location>
        <begin position="16"/>
        <end position="397"/>
    </location>
</feature>
<reference evidence="10 11" key="1">
    <citation type="submission" date="2020-08" db="EMBL/GenBank/DDBJ databases">
        <title>Description of Xenorhabdus lircayensis sp. nov., the symbiotic bacterium associated with the entomopathogenic nematode Steirnernema unicornum.</title>
        <authorList>
            <person name="Castaneda-Alvarez C."/>
            <person name="Prodan S."/>
            <person name="Zamorano A."/>
            <person name="San-Blas E."/>
            <person name="Aballay E."/>
        </authorList>
    </citation>
    <scope>NUCLEOTIDE SEQUENCE [LARGE SCALE GENOMIC DNA]</scope>
    <source>
        <strain evidence="10 11">VLS</strain>
    </source>
</reference>
<feature type="transmembrane region" description="Helical" evidence="8">
    <location>
        <begin position="215"/>
        <end position="233"/>
    </location>
</feature>
<evidence type="ECO:0000256" key="5">
    <source>
        <dbReference type="ARBA" id="ARBA00022692"/>
    </source>
</evidence>
<feature type="transmembrane region" description="Helical" evidence="8">
    <location>
        <begin position="253"/>
        <end position="273"/>
    </location>
</feature>
<dbReference type="InterPro" id="IPR011701">
    <property type="entry name" value="MFS"/>
</dbReference>
<dbReference type="PROSITE" id="PS50850">
    <property type="entry name" value="MFS"/>
    <property type="match status" value="1"/>
</dbReference>
<dbReference type="InterPro" id="IPR020846">
    <property type="entry name" value="MFS_dom"/>
</dbReference>
<feature type="transmembrane region" description="Helical" evidence="8">
    <location>
        <begin position="345"/>
        <end position="365"/>
    </location>
</feature>
<comment type="subcellular location">
    <subcellularLocation>
        <location evidence="8">Cell inner membrane</location>
        <topology evidence="8">Multi-pass membrane protein</topology>
    </subcellularLocation>
    <subcellularLocation>
        <location evidence="1">Cell membrane</location>
        <topology evidence="1">Multi-pass membrane protein</topology>
    </subcellularLocation>
</comment>
<keyword evidence="11" id="KW-1185">Reference proteome</keyword>
<feature type="transmembrane region" description="Helical" evidence="8">
    <location>
        <begin position="285"/>
        <end position="303"/>
    </location>
</feature>
<comment type="similarity">
    <text evidence="2 8">Belongs to the major facilitator superfamily. Bcr/CmlA family.</text>
</comment>
<feature type="transmembrane region" description="Helical" evidence="8">
    <location>
        <begin position="9"/>
        <end position="30"/>
    </location>
</feature>
<evidence type="ECO:0000256" key="7">
    <source>
        <dbReference type="ARBA" id="ARBA00023136"/>
    </source>
</evidence>
<dbReference type="InterPro" id="IPR004812">
    <property type="entry name" value="Efflux_drug-R_Bcr/CmlA"/>
</dbReference>
<evidence type="ECO:0000259" key="9">
    <source>
        <dbReference type="PROSITE" id="PS50850"/>
    </source>
</evidence>
<evidence type="ECO:0000256" key="1">
    <source>
        <dbReference type="ARBA" id="ARBA00004651"/>
    </source>
</evidence>
<evidence type="ECO:0000313" key="10">
    <source>
        <dbReference type="EMBL" id="MBI6548126.1"/>
    </source>
</evidence>
<dbReference type="SUPFAM" id="SSF103473">
    <property type="entry name" value="MFS general substrate transporter"/>
    <property type="match status" value="1"/>
</dbReference>
<feature type="transmembrane region" description="Helical" evidence="8">
    <location>
        <begin position="169"/>
        <end position="188"/>
    </location>
</feature>
<keyword evidence="8" id="KW-0997">Cell inner membrane</keyword>
<keyword evidence="3 8" id="KW-0813">Transport</keyword>
<dbReference type="NCBIfam" id="NF033134">
    <property type="entry name" value="cmlA_floR"/>
    <property type="match status" value="1"/>
</dbReference>
<keyword evidence="7 8" id="KW-0472">Membrane</keyword>
<sequence>MSNKTTPVWGYSLSSALVLMVPIDLLASLAMDVYLPVIPVMPAALDTSPAMIQLTLSVYILLLGLGQMIFGPLSDRIGRRPVVLSGVLLFSIASFALAMTSIGALFVVLRILQALGASAALVATFATVRDVYADRPESSIIYGLFSSMLAFVPALGPILGSVIALAFGWRGIFVMLGLLGLLAFSRALPRWHETRPPKQNKHGLAIALILSNKSFWIYTLGFSTAMGSFFVFFSTAPRVLVSRTGFSQMEFSIAFATVALVMIVVARFAKFFVSRWDIPGSFVRGSFVMMAGAIILAICAVFSKQSFMTFVVPMWLIAVGMVFVVSVTANGALRDFGDASGTAVALYYSIQSLIVGGVGTLMTLVLDGDTAWPLVAYCFGMSAVSFIAFTVLKQKIRK</sequence>
<dbReference type="CDD" id="cd17320">
    <property type="entry name" value="MFS_MdfA_MDR_like"/>
    <property type="match status" value="1"/>
</dbReference>
<gene>
    <name evidence="10" type="primary">bcr/cflA</name>
    <name evidence="10" type="ORF">H8A87_05155</name>
</gene>
<keyword evidence="5 8" id="KW-0812">Transmembrane</keyword>
<dbReference type="NCBIfam" id="TIGR00710">
    <property type="entry name" value="efflux_Bcr_CflA"/>
    <property type="match status" value="1"/>
</dbReference>
<dbReference type="Proteomes" id="UP000696184">
    <property type="component" value="Unassembled WGS sequence"/>
</dbReference>
<feature type="transmembrane region" description="Helical" evidence="8">
    <location>
        <begin position="371"/>
        <end position="392"/>
    </location>
</feature>
<dbReference type="PANTHER" id="PTHR42718:SF9">
    <property type="entry name" value="MAJOR FACILITATOR SUPERFAMILY MULTIDRUG TRANSPORTER MFSC"/>
    <property type="match status" value="1"/>
</dbReference>
<feature type="transmembrane region" description="Helical" evidence="8">
    <location>
        <begin position="82"/>
        <end position="105"/>
    </location>
</feature>
<feature type="transmembrane region" description="Helical" evidence="8">
    <location>
        <begin position="140"/>
        <end position="163"/>
    </location>
</feature>
<accession>A0ABS0U2M0</accession>
<dbReference type="InterPro" id="IPR036259">
    <property type="entry name" value="MFS_trans_sf"/>
</dbReference>
<evidence type="ECO:0000256" key="3">
    <source>
        <dbReference type="ARBA" id="ARBA00022448"/>
    </source>
</evidence>
<feature type="transmembrane region" description="Helical" evidence="8">
    <location>
        <begin position="50"/>
        <end position="70"/>
    </location>
</feature>
<keyword evidence="4" id="KW-1003">Cell membrane</keyword>
<feature type="transmembrane region" description="Helical" evidence="8">
    <location>
        <begin position="111"/>
        <end position="128"/>
    </location>
</feature>
<evidence type="ECO:0000256" key="2">
    <source>
        <dbReference type="ARBA" id="ARBA00006236"/>
    </source>
</evidence>
<evidence type="ECO:0000313" key="11">
    <source>
        <dbReference type="Proteomes" id="UP000696184"/>
    </source>
</evidence>
<evidence type="ECO:0000256" key="8">
    <source>
        <dbReference type="RuleBase" id="RU365088"/>
    </source>
</evidence>
<proteinExistence type="inferred from homology"/>
<organism evidence="10 11">
    <name type="scientific">Xenorhabdus lircayensis</name>
    <dbReference type="NCBI Taxonomy" id="2763499"/>
    <lineage>
        <taxon>Bacteria</taxon>
        <taxon>Pseudomonadati</taxon>
        <taxon>Pseudomonadota</taxon>
        <taxon>Gammaproteobacteria</taxon>
        <taxon>Enterobacterales</taxon>
        <taxon>Morganellaceae</taxon>
        <taxon>Xenorhabdus</taxon>
    </lineage>
</organism>
<evidence type="ECO:0000256" key="4">
    <source>
        <dbReference type="ARBA" id="ARBA00022475"/>
    </source>
</evidence>